<organism evidence="1 2">
    <name type="scientific">Candidatus Phytoplasma pruni</name>
    <dbReference type="NCBI Taxonomy" id="479893"/>
    <lineage>
        <taxon>Bacteria</taxon>
        <taxon>Bacillati</taxon>
        <taxon>Mycoplasmatota</taxon>
        <taxon>Mollicutes</taxon>
        <taxon>Acholeplasmatales</taxon>
        <taxon>Acholeplasmataceae</taxon>
        <taxon>Candidatus Phytoplasma</taxon>
        <taxon>16SrIII (X-disease group)</taxon>
    </lineage>
</organism>
<comment type="caution">
    <text evidence="1">The sequence shown here is derived from an EMBL/GenBank/DDBJ whole genome shotgun (WGS) entry which is preliminary data.</text>
</comment>
<dbReference type="PATRIC" id="fig|479893.3.peg.587"/>
<dbReference type="EMBL" id="LHCF01000025">
    <property type="protein sequence ID" value="KOR75266.1"/>
    <property type="molecule type" value="Genomic_DNA"/>
</dbReference>
<evidence type="ECO:0000313" key="1">
    <source>
        <dbReference type="EMBL" id="KOR75266.1"/>
    </source>
</evidence>
<dbReference type="STRING" id="479893.CPX_001769"/>
<proteinExistence type="predicted"/>
<dbReference type="Proteomes" id="UP000037386">
    <property type="component" value="Unassembled WGS sequence"/>
</dbReference>
<reference evidence="2" key="1">
    <citation type="submission" date="2015-05" db="EMBL/GenBank/DDBJ databases">
        <title>Draft genome sequence of 'Candidatus Phytoplasma Pruni' strain CX, a plant pathogenic bacterium.</title>
        <authorList>
            <person name="Lee I.-M."/>
            <person name="Bottner-Parker K.D."/>
            <person name="Shao J."/>
            <person name="Gundersen-Rindal D.E."/>
            <person name="Zhao Y."/>
            <person name="Davis R.E."/>
        </authorList>
    </citation>
    <scope>NUCLEOTIDE SEQUENCE [LARGE SCALE GENOMIC DNA]</scope>
    <source>
        <strain evidence="2">CX</strain>
    </source>
</reference>
<protein>
    <submittedName>
        <fullName evidence="1">Uncharacterized protein</fullName>
    </submittedName>
</protein>
<gene>
    <name evidence="1" type="ORF">CPX_001769</name>
</gene>
<dbReference type="RefSeq" id="WP_053521598.1">
    <property type="nucleotide sequence ID" value="NZ_LHCF01000025.1"/>
</dbReference>
<dbReference type="AlphaFoldDB" id="A0A0M1MZD7"/>
<sequence>MSSKAKFRYSFVKKYSPCKNFKRLKIQQFFDDILYPLDKPIKHDSFQSVINSDLHFHKVEEHKLVNEGFENVVTLAEGETVYQLKTTKQSRLLGLKLNNIFYILGFDPKHKIY</sequence>
<name>A0A0M1MZD7_9MOLU</name>
<evidence type="ECO:0000313" key="2">
    <source>
        <dbReference type="Proteomes" id="UP000037386"/>
    </source>
</evidence>
<dbReference type="OrthoDB" id="9879329at2"/>
<accession>A0A0M1MZD7</accession>